<protein>
    <submittedName>
        <fullName evidence="1">Uncharacterized protein</fullName>
    </submittedName>
</protein>
<proteinExistence type="predicted"/>
<dbReference type="Proteomes" id="UP000702209">
    <property type="component" value="Unassembled WGS sequence"/>
</dbReference>
<sequence length="130" mass="14857">MIAMYRYRRWVRREAAAARREPDTMARHAQTEALEPGSLRSVTLRDRVGGPWWLFGAWGPLRTVDISTGCPRCGEPRGVPRWRGRVQTWTNPCGHRDRPRVVITEADQIILGARVDANVQRILAQWPTAS</sequence>
<name>A0ABS0D0H8_9NOCA</name>
<evidence type="ECO:0000313" key="1">
    <source>
        <dbReference type="EMBL" id="MBF6302280.1"/>
    </source>
</evidence>
<accession>A0ABS0D0H8</accession>
<dbReference type="EMBL" id="JADLQX010000040">
    <property type="protein sequence ID" value="MBF6302280.1"/>
    <property type="molecule type" value="Genomic_DNA"/>
</dbReference>
<gene>
    <name evidence="1" type="ORF">IU459_32775</name>
</gene>
<keyword evidence="2" id="KW-1185">Reference proteome</keyword>
<evidence type="ECO:0000313" key="2">
    <source>
        <dbReference type="Proteomes" id="UP000702209"/>
    </source>
</evidence>
<dbReference type="RefSeq" id="WP_195133469.1">
    <property type="nucleotide sequence ID" value="NZ_JADLQX010000040.1"/>
</dbReference>
<comment type="caution">
    <text evidence="1">The sequence shown here is derived from an EMBL/GenBank/DDBJ whole genome shotgun (WGS) entry which is preliminary data.</text>
</comment>
<reference evidence="1 2" key="1">
    <citation type="submission" date="2020-10" db="EMBL/GenBank/DDBJ databases">
        <title>Identification of Nocardia species via Next-generation sequencing and recognition of intraspecies genetic diversity.</title>
        <authorList>
            <person name="Li P."/>
            <person name="Li P."/>
            <person name="Lu B."/>
        </authorList>
    </citation>
    <scope>NUCLEOTIDE SEQUENCE [LARGE SCALE GENOMIC DNA]</scope>
    <source>
        <strain evidence="1 2">BJ06-0157</strain>
    </source>
</reference>
<organism evidence="1 2">
    <name type="scientific">Nocardia amamiensis</name>
    <dbReference type="NCBI Taxonomy" id="404578"/>
    <lineage>
        <taxon>Bacteria</taxon>
        <taxon>Bacillati</taxon>
        <taxon>Actinomycetota</taxon>
        <taxon>Actinomycetes</taxon>
        <taxon>Mycobacteriales</taxon>
        <taxon>Nocardiaceae</taxon>
        <taxon>Nocardia</taxon>
    </lineage>
</organism>